<dbReference type="WBParaSite" id="ECPE_0000931701-mRNA-1">
    <property type="protein sequence ID" value="ECPE_0000931701-mRNA-1"/>
    <property type="gene ID" value="ECPE_0000931701"/>
</dbReference>
<reference evidence="2 3" key="2">
    <citation type="submission" date="2018-11" db="EMBL/GenBank/DDBJ databases">
        <authorList>
            <consortium name="Pathogen Informatics"/>
        </authorList>
    </citation>
    <scope>NUCLEOTIDE SEQUENCE [LARGE SCALE GENOMIC DNA]</scope>
    <source>
        <strain evidence="2 3">Egypt</strain>
    </source>
</reference>
<reference evidence="4" key="1">
    <citation type="submission" date="2016-06" db="UniProtKB">
        <authorList>
            <consortium name="WormBaseParasite"/>
        </authorList>
    </citation>
    <scope>IDENTIFICATION</scope>
</reference>
<sequence length="207" mass="22295">MGIGMGLASGVAATINAALFQSSGGGSHNNGPIAKAPGHSPTVTAAVAASMRPRPLKDLGIHQVESSDGTHVYQSRSARQARQREEELERVRREAEAKVLALQATVGGRRRRRGRERDRRPRELGNGDMAGDWHNGQAEYGSSLERERVHGTRHGSPPPVGPVTHRYAMPDDYGDTGDRYGSGGHEDGYAKSRQPVTNMVRACPPDD</sequence>
<gene>
    <name evidence="2" type="ORF">ECPE_LOCUS9289</name>
</gene>
<keyword evidence="3" id="KW-1185">Reference proteome</keyword>
<dbReference type="EMBL" id="UZAN01047172">
    <property type="protein sequence ID" value="VDP85117.1"/>
    <property type="molecule type" value="Genomic_DNA"/>
</dbReference>
<protein>
    <submittedName>
        <fullName evidence="2 4">Uncharacterized protein</fullName>
    </submittedName>
</protein>
<dbReference type="AlphaFoldDB" id="A0A183AQQ4"/>
<proteinExistence type="predicted"/>
<accession>A0A183AQQ4</accession>
<name>A0A183AQQ4_9TREM</name>
<evidence type="ECO:0000256" key="1">
    <source>
        <dbReference type="SAM" id="MobiDB-lite"/>
    </source>
</evidence>
<dbReference type="Proteomes" id="UP000272942">
    <property type="component" value="Unassembled WGS sequence"/>
</dbReference>
<evidence type="ECO:0000313" key="4">
    <source>
        <dbReference type="WBParaSite" id="ECPE_0000931701-mRNA-1"/>
    </source>
</evidence>
<feature type="compositionally biased region" description="Basic and acidic residues" evidence="1">
    <location>
        <begin position="115"/>
        <end position="125"/>
    </location>
</feature>
<feature type="region of interest" description="Disordered" evidence="1">
    <location>
        <begin position="106"/>
        <end position="207"/>
    </location>
</feature>
<evidence type="ECO:0000313" key="3">
    <source>
        <dbReference type="Proteomes" id="UP000272942"/>
    </source>
</evidence>
<organism evidence="4">
    <name type="scientific">Echinostoma caproni</name>
    <dbReference type="NCBI Taxonomy" id="27848"/>
    <lineage>
        <taxon>Eukaryota</taxon>
        <taxon>Metazoa</taxon>
        <taxon>Spiralia</taxon>
        <taxon>Lophotrochozoa</taxon>
        <taxon>Platyhelminthes</taxon>
        <taxon>Trematoda</taxon>
        <taxon>Digenea</taxon>
        <taxon>Plagiorchiida</taxon>
        <taxon>Echinostomata</taxon>
        <taxon>Echinostomatoidea</taxon>
        <taxon>Echinostomatidae</taxon>
        <taxon>Echinostoma</taxon>
    </lineage>
</organism>
<feature type="region of interest" description="Disordered" evidence="1">
    <location>
        <begin position="64"/>
        <end position="88"/>
    </location>
</feature>
<feature type="compositionally biased region" description="Polar residues" evidence="1">
    <location>
        <begin position="64"/>
        <end position="77"/>
    </location>
</feature>
<evidence type="ECO:0000313" key="2">
    <source>
        <dbReference type="EMBL" id="VDP85117.1"/>
    </source>
</evidence>